<proteinExistence type="predicted"/>
<dbReference type="CDD" id="cd06261">
    <property type="entry name" value="TM_PBP2"/>
    <property type="match status" value="1"/>
</dbReference>
<evidence type="ECO:0000256" key="2">
    <source>
        <dbReference type="ARBA" id="ARBA00022448"/>
    </source>
</evidence>
<dbReference type="GO" id="GO:0055085">
    <property type="term" value="P:transmembrane transport"/>
    <property type="evidence" value="ECO:0007669"/>
    <property type="project" value="InterPro"/>
</dbReference>
<evidence type="ECO:0000256" key="4">
    <source>
        <dbReference type="ARBA" id="ARBA00022692"/>
    </source>
</evidence>
<comment type="subcellular location">
    <subcellularLocation>
        <location evidence="1">Cell membrane</location>
        <topology evidence="1">Multi-pass membrane protein</topology>
    </subcellularLocation>
</comment>
<dbReference type="GO" id="GO:0005886">
    <property type="term" value="C:plasma membrane"/>
    <property type="evidence" value="ECO:0007669"/>
    <property type="project" value="UniProtKB-SubCell"/>
</dbReference>
<keyword evidence="6 7" id="KW-0472">Membrane</keyword>
<dbReference type="PANTHER" id="PTHR30193:SF37">
    <property type="entry name" value="INNER MEMBRANE ABC TRANSPORTER PERMEASE PROTEIN YCJO"/>
    <property type="match status" value="1"/>
</dbReference>
<organism evidence="9">
    <name type="scientific">freshwater metagenome</name>
    <dbReference type="NCBI Taxonomy" id="449393"/>
    <lineage>
        <taxon>unclassified sequences</taxon>
        <taxon>metagenomes</taxon>
        <taxon>ecological metagenomes</taxon>
    </lineage>
</organism>
<protein>
    <submittedName>
        <fullName evidence="9">Unannotated protein</fullName>
    </submittedName>
</protein>
<feature type="transmembrane region" description="Helical" evidence="7">
    <location>
        <begin position="102"/>
        <end position="123"/>
    </location>
</feature>
<dbReference type="InterPro" id="IPR035906">
    <property type="entry name" value="MetI-like_sf"/>
</dbReference>
<dbReference type="InterPro" id="IPR000515">
    <property type="entry name" value="MetI-like"/>
</dbReference>
<evidence type="ECO:0000259" key="8">
    <source>
        <dbReference type="PROSITE" id="PS50928"/>
    </source>
</evidence>
<sequence>MSVKYESPSSEVSTSSTQGRNLFSRKKKARIGLNAINIRSARITLVPVFVLLFIFLALPMFNSIKLSVSRWGGLGPLESVGFDNYKFLFSDAQMRYSSRITIFYAFTVAFFVVAIGTLLAAAVSANVRGHKSMKIIWFFPGIAPPTAVAIFWSSGFQPESGVVNVILGKLGLGNAHAWLASSDTALYPVIFVGVWSAVGFAFLVILGAVEQIPVSLREAALVDGANMRQQFTKITLPLIRPILMTIFTLEIIWTFNGFTVVWAMTNGGPSDSTSILPILAYKEAFRYGRFGTAAAMAVITGIFLMIVGTIGIRLSRSEQQ</sequence>
<evidence type="ECO:0000256" key="7">
    <source>
        <dbReference type="SAM" id="Phobius"/>
    </source>
</evidence>
<dbReference type="AlphaFoldDB" id="A0A6J6MLE7"/>
<reference evidence="9" key="1">
    <citation type="submission" date="2020-05" db="EMBL/GenBank/DDBJ databases">
        <authorList>
            <person name="Chiriac C."/>
            <person name="Salcher M."/>
            <person name="Ghai R."/>
            <person name="Kavagutti S V."/>
        </authorList>
    </citation>
    <scope>NUCLEOTIDE SEQUENCE</scope>
</reference>
<dbReference type="EMBL" id="CAEZWZ010000100">
    <property type="protein sequence ID" value="CAB4674662.1"/>
    <property type="molecule type" value="Genomic_DNA"/>
</dbReference>
<dbReference type="Gene3D" id="1.10.3720.10">
    <property type="entry name" value="MetI-like"/>
    <property type="match status" value="1"/>
</dbReference>
<feature type="transmembrane region" description="Helical" evidence="7">
    <location>
        <begin position="43"/>
        <end position="61"/>
    </location>
</feature>
<keyword evidence="5 7" id="KW-1133">Transmembrane helix</keyword>
<feature type="transmembrane region" description="Helical" evidence="7">
    <location>
        <begin position="290"/>
        <end position="312"/>
    </location>
</feature>
<feature type="transmembrane region" description="Helical" evidence="7">
    <location>
        <begin position="242"/>
        <end position="264"/>
    </location>
</feature>
<evidence type="ECO:0000313" key="9">
    <source>
        <dbReference type="EMBL" id="CAB4674662.1"/>
    </source>
</evidence>
<dbReference type="InterPro" id="IPR051393">
    <property type="entry name" value="ABC_transporter_permease"/>
</dbReference>
<feature type="domain" description="ABC transmembrane type-1" evidence="8">
    <location>
        <begin position="98"/>
        <end position="311"/>
    </location>
</feature>
<feature type="transmembrane region" description="Helical" evidence="7">
    <location>
        <begin position="135"/>
        <end position="154"/>
    </location>
</feature>
<keyword evidence="3" id="KW-1003">Cell membrane</keyword>
<dbReference type="SUPFAM" id="SSF161098">
    <property type="entry name" value="MetI-like"/>
    <property type="match status" value="1"/>
</dbReference>
<keyword evidence="2" id="KW-0813">Transport</keyword>
<evidence type="ECO:0000256" key="6">
    <source>
        <dbReference type="ARBA" id="ARBA00023136"/>
    </source>
</evidence>
<dbReference type="PANTHER" id="PTHR30193">
    <property type="entry name" value="ABC TRANSPORTER PERMEASE PROTEIN"/>
    <property type="match status" value="1"/>
</dbReference>
<accession>A0A6J6MLE7</accession>
<dbReference type="Pfam" id="PF00528">
    <property type="entry name" value="BPD_transp_1"/>
    <property type="match status" value="1"/>
</dbReference>
<gene>
    <name evidence="9" type="ORF">UFOPK2329_00681</name>
</gene>
<feature type="transmembrane region" description="Helical" evidence="7">
    <location>
        <begin position="185"/>
        <end position="209"/>
    </location>
</feature>
<dbReference type="PROSITE" id="PS50928">
    <property type="entry name" value="ABC_TM1"/>
    <property type="match status" value="1"/>
</dbReference>
<evidence type="ECO:0000256" key="3">
    <source>
        <dbReference type="ARBA" id="ARBA00022475"/>
    </source>
</evidence>
<keyword evidence="4 7" id="KW-0812">Transmembrane</keyword>
<evidence type="ECO:0000256" key="5">
    <source>
        <dbReference type="ARBA" id="ARBA00022989"/>
    </source>
</evidence>
<evidence type="ECO:0000256" key="1">
    <source>
        <dbReference type="ARBA" id="ARBA00004651"/>
    </source>
</evidence>
<name>A0A6J6MLE7_9ZZZZ</name>